<feature type="transmembrane region" description="Helical" evidence="1">
    <location>
        <begin position="397"/>
        <end position="424"/>
    </location>
</feature>
<dbReference type="EMBL" id="JACHIA010000013">
    <property type="protein sequence ID" value="MBB6072177.1"/>
    <property type="molecule type" value="Genomic_DNA"/>
</dbReference>
<feature type="transmembrane region" description="Helical" evidence="1">
    <location>
        <begin position="436"/>
        <end position="461"/>
    </location>
</feature>
<keyword evidence="1" id="KW-1133">Transmembrane helix</keyword>
<feature type="transmembrane region" description="Helical" evidence="1">
    <location>
        <begin position="108"/>
        <end position="130"/>
    </location>
</feature>
<feature type="transmembrane region" description="Helical" evidence="1">
    <location>
        <begin position="227"/>
        <end position="254"/>
    </location>
</feature>
<keyword evidence="1" id="KW-0812">Transmembrane</keyword>
<dbReference type="RefSeq" id="WP_170032217.1">
    <property type="nucleotide sequence ID" value="NZ_JABDTL010000001.1"/>
</dbReference>
<dbReference type="AlphaFoldDB" id="A0A841H2B9"/>
<feature type="transmembrane region" description="Helical" evidence="1">
    <location>
        <begin position="175"/>
        <end position="192"/>
    </location>
</feature>
<keyword evidence="3" id="KW-1185">Reference proteome</keyword>
<evidence type="ECO:0000313" key="2">
    <source>
        <dbReference type="EMBL" id="MBB6072177.1"/>
    </source>
</evidence>
<dbReference type="InterPro" id="IPR031584">
    <property type="entry name" value="Put_ABC_export"/>
</dbReference>
<dbReference type="Proteomes" id="UP000582837">
    <property type="component" value="Unassembled WGS sequence"/>
</dbReference>
<sequence>MNPGLRYLAWASVRGVWRRTFRRMRTTRGALTTLAGAVFTVLIVGGQITSLLMMNSPPPPHDTAVQTFGLFLFVFTLGGVVMSEAPFFWPPEVTFLFPAPLGRRETMLYMLVSRAWGQAFAGLYFALVSIRLAPLPYAPFVAVPLSILFMQAATTLTAQLRIGVGDRTPPALRRLLKPLVIAGVLLAGLGVYRRARVVGGGNAAAEFLASPALRIISLPLRPFAETFAATTAAGVLAWGAVAALTVGLTAALAVQLPVDYRERSLVSSERRFAQLRRARMRRGGATVAGKPSHRRVPVPALAFLGRAAPLARRQLYELGRGLNALLLLAFFAAVSFFYTVVMPGLGAEPGERGPLGTSLMALVFVFPLLASNSFNIDFRRDADRMAYLRSLPLSPSAVALGEIFTAAAIVALVNLLMLAGAAAWENGNVNPLLMTAAAVMAAPVAWLAVAMENWLFLLFPFRVNGDGSVQSGFAGRQLFKMILKLLTVGLIGALAGGAAWLASFAGGRVPAGIAAGLVVLGGCVGLTLMVGRAFHSFDLTVDAPD</sequence>
<evidence type="ECO:0000313" key="3">
    <source>
        <dbReference type="Proteomes" id="UP000582837"/>
    </source>
</evidence>
<feature type="transmembrane region" description="Helical" evidence="1">
    <location>
        <begin position="353"/>
        <end position="376"/>
    </location>
</feature>
<dbReference type="Pfam" id="PF16962">
    <property type="entry name" value="ABC_export"/>
    <property type="match status" value="1"/>
</dbReference>
<feature type="transmembrane region" description="Helical" evidence="1">
    <location>
        <begin position="322"/>
        <end position="341"/>
    </location>
</feature>
<accession>A0A841H2B9</accession>
<comment type="caution">
    <text evidence="2">The sequence shown here is derived from an EMBL/GenBank/DDBJ whole genome shotgun (WGS) entry which is preliminary data.</text>
</comment>
<feature type="transmembrane region" description="Helical" evidence="1">
    <location>
        <begin position="68"/>
        <end position="88"/>
    </location>
</feature>
<feature type="transmembrane region" description="Helical" evidence="1">
    <location>
        <begin position="509"/>
        <end position="530"/>
    </location>
</feature>
<reference evidence="2 3" key="1">
    <citation type="submission" date="2020-08" db="EMBL/GenBank/DDBJ databases">
        <title>Genomic Encyclopedia of Type Strains, Phase IV (KMG-IV): sequencing the most valuable type-strain genomes for metagenomic binning, comparative biology and taxonomic classification.</title>
        <authorList>
            <person name="Goeker M."/>
        </authorList>
    </citation>
    <scope>NUCLEOTIDE SEQUENCE [LARGE SCALE GENOMIC DNA]</scope>
    <source>
        <strain evidence="2 3">DSM 29007</strain>
    </source>
</reference>
<evidence type="ECO:0000256" key="1">
    <source>
        <dbReference type="SAM" id="Phobius"/>
    </source>
</evidence>
<organism evidence="2 3">
    <name type="scientific">Longimicrobium terrae</name>
    <dbReference type="NCBI Taxonomy" id="1639882"/>
    <lineage>
        <taxon>Bacteria</taxon>
        <taxon>Pseudomonadati</taxon>
        <taxon>Gemmatimonadota</taxon>
        <taxon>Longimicrobiia</taxon>
        <taxon>Longimicrobiales</taxon>
        <taxon>Longimicrobiaceae</taxon>
        <taxon>Longimicrobium</taxon>
    </lineage>
</organism>
<gene>
    <name evidence="2" type="ORF">HNQ61_003839</name>
</gene>
<feature type="transmembrane region" description="Helical" evidence="1">
    <location>
        <begin position="136"/>
        <end position="154"/>
    </location>
</feature>
<feature type="transmembrane region" description="Helical" evidence="1">
    <location>
        <begin position="482"/>
        <end position="503"/>
    </location>
</feature>
<protein>
    <submittedName>
        <fullName evidence="2">Uncharacterized protein</fullName>
    </submittedName>
</protein>
<keyword evidence="1" id="KW-0472">Membrane</keyword>
<feature type="transmembrane region" description="Helical" evidence="1">
    <location>
        <begin position="29"/>
        <end position="48"/>
    </location>
</feature>
<name>A0A841H2B9_9BACT</name>
<proteinExistence type="predicted"/>